<reference evidence="1" key="1">
    <citation type="submission" date="2019-11" db="EMBL/GenBank/DDBJ databases">
        <title>Nori genome reveals adaptations in red seaweeds to the harsh intertidal environment.</title>
        <authorList>
            <person name="Wang D."/>
            <person name="Mao Y."/>
        </authorList>
    </citation>
    <scope>NUCLEOTIDE SEQUENCE</scope>
    <source>
        <tissue evidence="1">Gametophyte</tissue>
    </source>
</reference>
<evidence type="ECO:0000313" key="1">
    <source>
        <dbReference type="EMBL" id="KAK1858430.1"/>
    </source>
</evidence>
<protein>
    <submittedName>
        <fullName evidence="1">Uncharacterized protein</fullName>
    </submittedName>
</protein>
<organism evidence="1 2">
    <name type="scientific">Pyropia yezoensis</name>
    <name type="common">Susabi-nori</name>
    <name type="synonym">Porphyra yezoensis</name>
    <dbReference type="NCBI Taxonomy" id="2788"/>
    <lineage>
        <taxon>Eukaryota</taxon>
        <taxon>Rhodophyta</taxon>
        <taxon>Bangiophyceae</taxon>
        <taxon>Bangiales</taxon>
        <taxon>Bangiaceae</taxon>
        <taxon>Pyropia</taxon>
    </lineage>
</organism>
<gene>
    <name evidence="1" type="ORF">I4F81_001035</name>
</gene>
<proteinExistence type="predicted"/>
<evidence type="ECO:0000313" key="2">
    <source>
        <dbReference type="Proteomes" id="UP000798662"/>
    </source>
</evidence>
<sequence length="1056" mass="104535">MAAPPPAAAILSSGALEAADEGVRLAAIAVLGRTVDDPAAVDAALLGTLASDVEAGVRAGAAGALGGVDPPGDGGGGGGVVVEGPGLTPAVRKGLRTAGAEDVHFMVRYSALVSLGAGRVAADVPYLLTVLGTCAKDDPNDQLVAQGAIVALAEMRVATGADAAAAAAATAEGDGAGDATAWVPDAVSALAGWASVPDGLTRMAVARALEVAATRWGAATVAGGVLTRMLDGEGDLLAADDLLHALLGVSGRLVVATTPAPPPAPVVFAFSGGAGADAGVAGLASSLLPLASDFVAVRGWVEACRLPGPAGGRVAQALAGALRGLLDEYVDFVGRLEGEVRAGRLPLQRLVYLCRPAGRSMALLRRVVVLAGGGGSGRPVARGGALLRALESLGRSTAGDAAAGEVVAYLADAAAAPAVRALATWLGAGVVDDPHDEFFVSINPAYASGRGVADADGYWQQALGLRPELVPPFVGVSAPQALAAGKYLRVLRECQAGAGGDPSGLTGSAAAAVVSSRSRARAAAGGRVGVGRGGGRRAGEWGEADAAAARAAVQAAVRGRRVGEAEVTSRLAVVIRSSLAGASAALMRHLLGAGALAARLRAFKTTYLLASGNYLSHFLDAAGGELAKRRTAASAGRLQALLDLSLRVAGGGTDGTGGVGEEPRAVLLEFHLATQLATFSAGGGGGAWGGAAASAAAAAGAAGAVAAALPPATPGATATPATAGGGDGGGGGGGGGRAPPPTPGVATPALLASARRGRDPLPPGSSPGADAPDADGGLLAWDAFAVDVACSWPASLVLTPLVRTKFQMLFRYLLHLKRAARSLDAAWIRGAHLHRRHYPGGLGARTGGHRLPSSSVDDALRPHLARAAALRWRMAHFVTDLLTAAAADVIEPAWAALEARLAAAASPDDCRAAVSAFTAAAAEGCVLGHPPVVSALFAATRTAVIFAEYVEARALPPYGGGGGPPGVTAAAATAAGEDEDNGDAAVAGRLERDGWAGAVAAFEAAFDANVSRFLDALGGLARRRADPRLAELCERLDWNCWYAAARRQRRAGGGAR</sequence>
<keyword evidence="2" id="KW-1185">Reference proteome</keyword>
<dbReference type="Proteomes" id="UP000798662">
    <property type="component" value="Chromosome 1"/>
</dbReference>
<accession>A0ACC3BKH3</accession>
<dbReference type="EMBL" id="CM020618">
    <property type="protein sequence ID" value="KAK1858430.1"/>
    <property type="molecule type" value="Genomic_DNA"/>
</dbReference>
<comment type="caution">
    <text evidence="1">The sequence shown here is derived from an EMBL/GenBank/DDBJ whole genome shotgun (WGS) entry which is preliminary data.</text>
</comment>
<name>A0ACC3BKH3_PYRYE</name>